<dbReference type="EMBL" id="AVOT02035192">
    <property type="protein sequence ID" value="MBW0529481.1"/>
    <property type="molecule type" value="Genomic_DNA"/>
</dbReference>
<gene>
    <name evidence="1" type="ORF">O181_069196</name>
</gene>
<evidence type="ECO:0000313" key="2">
    <source>
        <dbReference type="Proteomes" id="UP000765509"/>
    </source>
</evidence>
<organism evidence="1 2">
    <name type="scientific">Austropuccinia psidii MF-1</name>
    <dbReference type="NCBI Taxonomy" id="1389203"/>
    <lineage>
        <taxon>Eukaryota</taxon>
        <taxon>Fungi</taxon>
        <taxon>Dikarya</taxon>
        <taxon>Basidiomycota</taxon>
        <taxon>Pucciniomycotina</taxon>
        <taxon>Pucciniomycetes</taxon>
        <taxon>Pucciniales</taxon>
        <taxon>Sphaerophragmiaceae</taxon>
        <taxon>Austropuccinia</taxon>
    </lineage>
</organism>
<proteinExistence type="predicted"/>
<accession>A0A9Q3I4L1</accession>
<evidence type="ECO:0000313" key="1">
    <source>
        <dbReference type="EMBL" id="MBW0529481.1"/>
    </source>
</evidence>
<comment type="caution">
    <text evidence="1">The sequence shown here is derived from an EMBL/GenBank/DDBJ whole genome shotgun (WGS) entry which is preliminary data.</text>
</comment>
<dbReference type="Proteomes" id="UP000765509">
    <property type="component" value="Unassembled WGS sequence"/>
</dbReference>
<name>A0A9Q3I4L1_9BASI</name>
<sequence>MPFQAPNSSQEKSLRLYRFPTIKIIPYNRAAFQKLRHFLMQVQAPNASHANPYTWAGSQQFKQLLTPGKASESSHTNPYACKGSQRFTHTSLCLYRFPTIQTTPCTWAASGQF</sequence>
<keyword evidence="2" id="KW-1185">Reference proteome</keyword>
<dbReference type="AlphaFoldDB" id="A0A9Q3I4L1"/>
<reference evidence="1" key="1">
    <citation type="submission" date="2021-03" db="EMBL/GenBank/DDBJ databases">
        <title>Draft genome sequence of rust myrtle Austropuccinia psidii MF-1, a brazilian biotype.</title>
        <authorList>
            <person name="Quecine M.C."/>
            <person name="Pachon D.M.R."/>
            <person name="Bonatelli M.L."/>
            <person name="Correr F.H."/>
            <person name="Franceschini L.M."/>
            <person name="Leite T.F."/>
            <person name="Margarido G.R.A."/>
            <person name="Almeida C.A."/>
            <person name="Ferrarezi J.A."/>
            <person name="Labate C.A."/>
        </authorList>
    </citation>
    <scope>NUCLEOTIDE SEQUENCE</scope>
    <source>
        <strain evidence="1">MF-1</strain>
    </source>
</reference>
<protein>
    <submittedName>
        <fullName evidence="1">Uncharacterized protein</fullName>
    </submittedName>
</protein>